<dbReference type="EMBL" id="QNUK01000523">
    <property type="protein sequence ID" value="KAF5892155.1"/>
    <property type="molecule type" value="Genomic_DNA"/>
</dbReference>
<comment type="caution">
    <text evidence="1">The sequence shown here is derived from an EMBL/GenBank/DDBJ whole genome shotgun (WGS) entry which is preliminary data.</text>
</comment>
<organism evidence="1 2">
    <name type="scientific">Clarias magur</name>
    <name type="common">Asian catfish</name>
    <name type="synonym">Macropteronotus magur</name>
    <dbReference type="NCBI Taxonomy" id="1594786"/>
    <lineage>
        <taxon>Eukaryota</taxon>
        <taxon>Metazoa</taxon>
        <taxon>Chordata</taxon>
        <taxon>Craniata</taxon>
        <taxon>Vertebrata</taxon>
        <taxon>Euteleostomi</taxon>
        <taxon>Actinopterygii</taxon>
        <taxon>Neopterygii</taxon>
        <taxon>Teleostei</taxon>
        <taxon>Ostariophysi</taxon>
        <taxon>Siluriformes</taxon>
        <taxon>Clariidae</taxon>
        <taxon>Clarias</taxon>
    </lineage>
</organism>
<accession>A0A8J4XBG4</accession>
<sequence length="167" mass="18950">MRTFGQHKIFCRETTQKPSQAAVPALLNQRSQDESQRCRFIDLAMKPWELLLFLSSPRRCGICEGKTEARIRTPNISERYPMTAGDSARLSTGPKLFLYVLCGGDLVFQDSGFGFREEREIPLSYSYILDSCLDITLMLQSVCCSLDVSMPQHEKASKSKEFPLMPL</sequence>
<evidence type="ECO:0000313" key="2">
    <source>
        <dbReference type="Proteomes" id="UP000727407"/>
    </source>
</evidence>
<proteinExistence type="predicted"/>
<dbReference type="Proteomes" id="UP000727407">
    <property type="component" value="Unassembled WGS sequence"/>
</dbReference>
<name>A0A8J4XBG4_CLAMG</name>
<keyword evidence="2" id="KW-1185">Reference proteome</keyword>
<evidence type="ECO:0000313" key="1">
    <source>
        <dbReference type="EMBL" id="KAF5892155.1"/>
    </source>
</evidence>
<reference evidence="1" key="1">
    <citation type="submission" date="2020-07" db="EMBL/GenBank/DDBJ databases">
        <title>Clarias magur genome sequencing, assembly and annotation.</title>
        <authorList>
            <person name="Kushwaha B."/>
            <person name="Kumar R."/>
            <person name="Das P."/>
            <person name="Joshi C.G."/>
            <person name="Kumar D."/>
            <person name="Nagpure N.S."/>
            <person name="Pandey M."/>
            <person name="Agarwal S."/>
            <person name="Srivastava S."/>
            <person name="Singh M."/>
            <person name="Sahoo L."/>
            <person name="Jayasankar P."/>
            <person name="Meher P.K."/>
            <person name="Koringa P.G."/>
            <person name="Iquebal M.A."/>
            <person name="Das S.P."/>
            <person name="Bit A."/>
            <person name="Patnaik S."/>
            <person name="Patel N."/>
            <person name="Shah T.M."/>
            <person name="Hinsu A."/>
            <person name="Jena J.K."/>
        </authorList>
    </citation>
    <scope>NUCLEOTIDE SEQUENCE</scope>
    <source>
        <strain evidence="1">CIFAMagur01</strain>
        <tissue evidence="1">Testis</tissue>
    </source>
</reference>
<protein>
    <submittedName>
        <fullName evidence="1">Uncharacterized protein</fullName>
    </submittedName>
</protein>
<gene>
    <name evidence="1" type="ORF">DAT39_018156</name>
</gene>
<dbReference type="AlphaFoldDB" id="A0A8J4XBG4"/>